<dbReference type="AlphaFoldDB" id="A0AAE9Z3K1"/>
<reference evidence="1 2" key="1">
    <citation type="journal article" date="2015" name="Genome Announc.">
        <title>Draft Genome Sequences of Marine Isolates of Thalassomonas viridans and Thalassomonas actiniarum.</title>
        <authorList>
            <person name="Olonade I."/>
            <person name="van Zyl L.J."/>
            <person name="Trindade M."/>
        </authorList>
    </citation>
    <scope>NUCLEOTIDE SEQUENCE [LARGE SCALE GENOMIC DNA]</scope>
    <source>
        <strain evidence="1 2">XOM25</strain>
    </source>
</reference>
<sequence length="48" mass="5257">MLQPADDYRLKLIKLNGMKDFQAIKPDCRLTLEVGEQQDGGLAAASGH</sequence>
<protein>
    <submittedName>
        <fullName evidence="1">Uncharacterized protein</fullName>
    </submittedName>
</protein>
<dbReference type="EMBL" id="CP059733">
    <property type="protein sequence ID" value="WDE05980.1"/>
    <property type="molecule type" value="Genomic_DNA"/>
</dbReference>
<organism evidence="1 2">
    <name type="scientific">Thalassomonas viridans</name>
    <dbReference type="NCBI Taxonomy" id="137584"/>
    <lineage>
        <taxon>Bacteria</taxon>
        <taxon>Pseudomonadati</taxon>
        <taxon>Pseudomonadota</taxon>
        <taxon>Gammaproteobacteria</taxon>
        <taxon>Alteromonadales</taxon>
        <taxon>Colwelliaceae</taxon>
        <taxon>Thalassomonas</taxon>
    </lineage>
</organism>
<dbReference type="RefSeq" id="WP_161797982.1">
    <property type="nucleotide sequence ID" value="NZ_CP059733.1"/>
</dbReference>
<gene>
    <name evidence="1" type="ORF">SG34_003355</name>
</gene>
<keyword evidence="2" id="KW-1185">Reference proteome</keyword>
<evidence type="ECO:0000313" key="2">
    <source>
        <dbReference type="Proteomes" id="UP000032352"/>
    </source>
</evidence>
<accession>A0AAE9Z3K1</accession>
<evidence type="ECO:0000313" key="1">
    <source>
        <dbReference type="EMBL" id="WDE05980.1"/>
    </source>
</evidence>
<reference evidence="1 2" key="2">
    <citation type="journal article" date="2022" name="Mar. Drugs">
        <title>Bioassay-Guided Fractionation Leads to the Detection of Cholic Acid Generated by the Rare Thalassomonas sp.</title>
        <authorList>
            <person name="Pheiffer F."/>
            <person name="Schneider Y.K."/>
            <person name="Hansen E.H."/>
            <person name="Andersen J.H."/>
            <person name="Isaksson J."/>
            <person name="Busche T."/>
            <person name="R C."/>
            <person name="Kalinowski J."/>
            <person name="Zyl L.V."/>
            <person name="Trindade M."/>
        </authorList>
    </citation>
    <scope>NUCLEOTIDE SEQUENCE [LARGE SCALE GENOMIC DNA]</scope>
    <source>
        <strain evidence="1 2">XOM25</strain>
    </source>
</reference>
<dbReference type="KEGG" id="tvd:SG34_003355"/>
<name>A0AAE9Z3K1_9GAMM</name>
<dbReference type="Proteomes" id="UP000032352">
    <property type="component" value="Chromosome"/>
</dbReference>
<proteinExistence type="predicted"/>